<dbReference type="Proteomes" id="UP000236745">
    <property type="component" value="Unassembled WGS sequence"/>
</dbReference>
<keyword evidence="7" id="KW-0472">Membrane</keyword>
<dbReference type="GO" id="GO:0046933">
    <property type="term" value="F:proton-transporting ATP synthase activity, rotational mechanism"/>
    <property type="evidence" value="ECO:0007669"/>
    <property type="project" value="InterPro"/>
</dbReference>
<proteinExistence type="inferred from homology"/>
<dbReference type="EMBL" id="FNVQ01000001">
    <property type="protein sequence ID" value="SEG07479.1"/>
    <property type="molecule type" value="Genomic_DNA"/>
</dbReference>
<dbReference type="OrthoDB" id="187217at2"/>
<dbReference type="GO" id="GO:0045259">
    <property type="term" value="C:proton-transporting ATP synthase complex"/>
    <property type="evidence" value="ECO:0007669"/>
    <property type="project" value="UniProtKB-KW"/>
</dbReference>
<evidence type="ECO:0000256" key="9">
    <source>
        <dbReference type="ARBA" id="ARBA00023310"/>
    </source>
</evidence>
<dbReference type="RefSeq" id="WP_104002198.1">
    <property type="nucleotide sequence ID" value="NZ_FNVQ01000001.1"/>
</dbReference>
<evidence type="ECO:0000256" key="2">
    <source>
        <dbReference type="ARBA" id="ARBA00004170"/>
    </source>
</evidence>
<evidence type="ECO:0000256" key="5">
    <source>
        <dbReference type="ARBA" id="ARBA00022781"/>
    </source>
</evidence>
<keyword evidence="4" id="KW-0813">Transport</keyword>
<comment type="function">
    <text evidence="1">Produces ATP from ADP in the presence of a proton gradient across the membrane. The gamma chain is believed to be important in regulating ATPase activity and the flow of protons through the CF(0) complex.</text>
</comment>
<keyword evidence="8" id="KW-0139">CF(1)</keyword>
<dbReference type="Gene3D" id="1.10.287.80">
    <property type="entry name" value="ATP synthase, gamma subunit, helix hairpin domain"/>
    <property type="match status" value="1"/>
</dbReference>
<evidence type="ECO:0000256" key="7">
    <source>
        <dbReference type="ARBA" id="ARBA00023136"/>
    </source>
</evidence>
<keyword evidence="11" id="KW-1185">Reference proteome</keyword>
<keyword evidence="5" id="KW-0375">Hydrogen ion transport</keyword>
<organism evidence="10 11">
    <name type="scientific">Marinobacterium lutimaris</name>
    <dbReference type="NCBI Taxonomy" id="568106"/>
    <lineage>
        <taxon>Bacteria</taxon>
        <taxon>Pseudomonadati</taxon>
        <taxon>Pseudomonadota</taxon>
        <taxon>Gammaproteobacteria</taxon>
        <taxon>Oceanospirillales</taxon>
        <taxon>Oceanospirillaceae</taxon>
        <taxon>Marinobacterium</taxon>
    </lineage>
</organism>
<dbReference type="InterPro" id="IPR000131">
    <property type="entry name" value="ATP_synth_F1_gsu"/>
</dbReference>
<evidence type="ECO:0000313" key="10">
    <source>
        <dbReference type="EMBL" id="SEG07479.1"/>
    </source>
</evidence>
<gene>
    <name evidence="10" type="ORF">SAMN05444390_1011284</name>
</gene>
<dbReference type="Gene3D" id="3.40.1380.10">
    <property type="match status" value="1"/>
</dbReference>
<dbReference type="InterPro" id="IPR035968">
    <property type="entry name" value="ATP_synth_F1_ATPase_gsu"/>
</dbReference>
<evidence type="ECO:0000256" key="3">
    <source>
        <dbReference type="ARBA" id="ARBA00007681"/>
    </source>
</evidence>
<reference evidence="10 11" key="1">
    <citation type="submission" date="2016-10" db="EMBL/GenBank/DDBJ databases">
        <authorList>
            <person name="de Groot N.N."/>
        </authorList>
    </citation>
    <scope>NUCLEOTIDE SEQUENCE [LARGE SCALE GENOMIC DNA]</scope>
    <source>
        <strain evidence="10 11">DSM 22012</strain>
    </source>
</reference>
<evidence type="ECO:0000256" key="1">
    <source>
        <dbReference type="ARBA" id="ARBA00003456"/>
    </source>
</evidence>
<evidence type="ECO:0000256" key="6">
    <source>
        <dbReference type="ARBA" id="ARBA00023065"/>
    </source>
</evidence>
<accession>A0A1H5X6V3</accession>
<comment type="similarity">
    <text evidence="3">Belongs to the ATPase gamma chain family.</text>
</comment>
<protein>
    <submittedName>
        <fullName evidence="10">F-type H+-transporting ATPase subunit gamma</fullName>
    </submittedName>
</protein>
<name>A0A1H5X6V3_9GAMM</name>
<sequence length="286" mass="32590">MSQRHELARHRQKLAEAREVMNSMKSLAFMETRKLAQFLVSQREVVATLKEVAADFLRFHQPPEAYTATGPAVYLLIGSERGFCGAFNEALVDQLETERDAQEAELILCGHKLCALLEDDRRILHRVEGVSVVDEAGTLLVRVSTLLADLNLQRGPILLRVIYQDDEQQSVRVDQLLPPFLPAPAEGSDNNTLQSQVPPELHLEPREFFSELVEHYLFALLHEVIFVSLMSEYRRRTQHLDGAVRYLDERLEAMQRRDNQLRQEEITEEIEVLLLNAAGAEPPADT</sequence>
<dbReference type="SUPFAM" id="SSF52943">
    <property type="entry name" value="ATP synthase (F1-ATPase), gamma subunit"/>
    <property type="match status" value="1"/>
</dbReference>
<keyword evidence="9" id="KW-0066">ATP synthesis</keyword>
<dbReference type="Pfam" id="PF00231">
    <property type="entry name" value="ATP-synt"/>
    <property type="match status" value="1"/>
</dbReference>
<dbReference type="PRINTS" id="PR00126">
    <property type="entry name" value="ATPASEGAMMA"/>
</dbReference>
<evidence type="ECO:0000256" key="4">
    <source>
        <dbReference type="ARBA" id="ARBA00022448"/>
    </source>
</evidence>
<evidence type="ECO:0000313" key="11">
    <source>
        <dbReference type="Proteomes" id="UP000236745"/>
    </source>
</evidence>
<comment type="subcellular location">
    <subcellularLocation>
        <location evidence="2">Membrane</location>
        <topology evidence="2">Peripheral membrane protein</topology>
    </subcellularLocation>
</comment>
<evidence type="ECO:0000256" key="8">
    <source>
        <dbReference type="ARBA" id="ARBA00023196"/>
    </source>
</evidence>
<keyword evidence="6" id="KW-0406">Ion transport</keyword>
<dbReference type="AlphaFoldDB" id="A0A1H5X6V3"/>